<keyword evidence="4" id="KW-0677">Repeat</keyword>
<keyword evidence="7" id="KW-1015">Disulfide bond</keyword>
<feature type="domain" description="Ig-like" evidence="12">
    <location>
        <begin position="39"/>
        <end position="131"/>
    </location>
</feature>
<feature type="region of interest" description="Disordered" evidence="9">
    <location>
        <begin position="1109"/>
        <end position="1136"/>
    </location>
</feature>
<dbReference type="EMBL" id="CAXKWB010005381">
    <property type="protein sequence ID" value="CAL4078125.1"/>
    <property type="molecule type" value="Genomic_DNA"/>
</dbReference>
<evidence type="ECO:0000256" key="3">
    <source>
        <dbReference type="ARBA" id="ARBA00022729"/>
    </source>
</evidence>
<keyword evidence="15" id="KW-1185">Reference proteome</keyword>
<evidence type="ECO:0000256" key="10">
    <source>
        <dbReference type="SAM" id="Phobius"/>
    </source>
</evidence>
<keyword evidence="6 10" id="KW-0472">Membrane</keyword>
<feature type="transmembrane region" description="Helical" evidence="10">
    <location>
        <begin position="872"/>
        <end position="896"/>
    </location>
</feature>
<dbReference type="InterPro" id="IPR003961">
    <property type="entry name" value="FN3_dom"/>
</dbReference>
<sequence>MGVHGPAHTQPTMGVNIKGFIAIGILMFASVCSAEDGSPMILENPTDLLVPVKEPAILNCHATGHPTPTITWYKDGQPMGPSPTGRYLLLETGDLFFLRVFNDQGDSDAGIYWCVATNHKGNATSTNATLEVAVLEDEFYTMPDDTQVAEGEPALLSCVPPHGNPQPVVTWQRDGETVDPASDHRYRIVDGANLVITGVRRSDAGTYKCMARNIYGERLSEPATLTVLVSPNFVEAPSSVLGEVGDTVDLLCSVEGDPQPEVFWRRVTPHDQLPVGRMSLEERSQVLRIHHVVSADSGIYSCHAENPVGAAVANITLEVIAAPSIDTTPKEGRVDISGTASYECYVSGSPMPSVYWTKEGSGVLITTGQSTSDGRLSVDAHNTLAITNVQHQDQGYYVCSSVGVAGSALSRVHLEVLNDINLPPPIISLAAPNQTLPLGTEAEMPCEVRGVPEPHVYWMRSGKVIKSDDRTSISSGNTLKITGLKVSDTDVYTCVASSEAGETIWTTALVVAKPTNPNIAFYKMPDIGLLPDPPEHVEVVNVNTTVVMLGWKHSQSGMSFLLGYTVQYWSPDLRGPWRVAQTEQTPTSAYSSVPVAIAVTGLQPSTEYIFAVRARNSYGVSPPSQFTHLVKTPSKSNGILLPLYDVQSQLSKESVRILNVEPMSKVLKIKWTFLVDAALLEGIFVYYRPIKDNNGKKPGALQVEKVSLYTNIGPPPTSHLLYGLHPTCWYEIFLVPYYNKVEGLASSVVRSKTLGRSALDPQITLQYTQENSTTVKVSWDPISENILSYSLMVTETGLMKNNIQNITSKTNWAYVSHLNPGATYIIQLHGNLPSGVKQLSTPLLVTTSYRDTHAFDPMYPSVTENTTTMNSYLIICILVAAVCIFLLVGITIFCIYRKHMKTKCQHYHTQDGTKDLYSEYAECWESSSRNGGLTSTMYTDIGDHGAPVSKMTQQQQRLHRPPTMIPGNVDCQKKMPEEVYEDLDTSFYKSGLITGPYATTPLLKEKYYSPEYKYVGVNIPESKYNLLHHNTNYEDSNKFIRHPTNNSLKTSHFQTENGSPILKFPPPPHPDGDFSSYNSLTSNYSLHQGNVTYSTNGVPKGLSSFATCHSQGSPVAQRNYTREGGRSSLRNQMHYQ</sequence>
<dbReference type="SUPFAM" id="SSF48726">
    <property type="entry name" value="Immunoglobulin"/>
    <property type="match status" value="5"/>
</dbReference>
<dbReference type="PANTHER" id="PTHR44170:SF6">
    <property type="entry name" value="CONTACTIN"/>
    <property type="match status" value="1"/>
</dbReference>
<dbReference type="InterPro" id="IPR036179">
    <property type="entry name" value="Ig-like_dom_sf"/>
</dbReference>
<dbReference type="GO" id="GO:0007399">
    <property type="term" value="P:nervous system development"/>
    <property type="evidence" value="ECO:0007669"/>
    <property type="project" value="UniProtKB-ARBA"/>
</dbReference>
<feature type="compositionally biased region" description="Polar residues" evidence="9">
    <location>
        <begin position="1109"/>
        <end position="1119"/>
    </location>
</feature>
<evidence type="ECO:0000313" key="15">
    <source>
        <dbReference type="Proteomes" id="UP001497623"/>
    </source>
</evidence>
<protein>
    <submittedName>
        <fullName evidence="14">Uncharacterized protein</fullName>
    </submittedName>
</protein>
<evidence type="ECO:0000313" key="14">
    <source>
        <dbReference type="EMBL" id="CAL4078125.1"/>
    </source>
</evidence>
<evidence type="ECO:0000259" key="12">
    <source>
        <dbReference type="PROSITE" id="PS50835"/>
    </source>
</evidence>
<feature type="domain" description="Ig-like" evidence="12">
    <location>
        <begin position="424"/>
        <end position="512"/>
    </location>
</feature>
<keyword evidence="8" id="KW-0393">Immunoglobulin domain</keyword>
<accession>A0AAV2QE30</accession>
<name>A0AAV2QE30_MEGNR</name>
<evidence type="ECO:0000256" key="9">
    <source>
        <dbReference type="SAM" id="MobiDB-lite"/>
    </source>
</evidence>
<feature type="domain" description="Ig-like" evidence="12">
    <location>
        <begin position="231"/>
        <end position="318"/>
    </location>
</feature>
<dbReference type="InterPro" id="IPR013783">
    <property type="entry name" value="Ig-like_fold"/>
</dbReference>
<dbReference type="FunFam" id="2.60.40.10:FF:000008">
    <property type="entry name" value="roundabout homolog 2 isoform X2"/>
    <property type="match status" value="1"/>
</dbReference>
<evidence type="ECO:0000256" key="2">
    <source>
        <dbReference type="ARBA" id="ARBA00022692"/>
    </source>
</evidence>
<dbReference type="InterPro" id="IPR013098">
    <property type="entry name" value="Ig_I-set"/>
</dbReference>
<dbReference type="GO" id="GO:0098609">
    <property type="term" value="P:cell-cell adhesion"/>
    <property type="evidence" value="ECO:0007669"/>
    <property type="project" value="TreeGrafter"/>
</dbReference>
<reference evidence="14 15" key="1">
    <citation type="submission" date="2024-05" db="EMBL/GenBank/DDBJ databases">
        <authorList>
            <person name="Wallberg A."/>
        </authorList>
    </citation>
    <scope>NUCLEOTIDE SEQUENCE [LARGE SCALE GENOMIC DNA]</scope>
</reference>
<evidence type="ECO:0000256" key="1">
    <source>
        <dbReference type="ARBA" id="ARBA00004167"/>
    </source>
</evidence>
<dbReference type="PROSITE" id="PS50853">
    <property type="entry name" value="FN3"/>
    <property type="match status" value="2"/>
</dbReference>
<evidence type="ECO:0000256" key="11">
    <source>
        <dbReference type="SAM" id="SignalP"/>
    </source>
</evidence>
<evidence type="ECO:0000256" key="6">
    <source>
        <dbReference type="ARBA" id="ARBA00023136"/>
    </source>
</evidence>
<dbReference type="PROSITE" id="PS50835">
    <property type="entry name" value="IG_LIKE"/>
    <property type="match status" value="5"/>
</dbReference>
<dbReference type="FunFam" id="2.60.40.10:FF:000189">
    <property type="entry name" value="Neogenin isoform 3"/>
    <property type="match status" value="2"/>
</dbReference>
<dbReference type="GO" id="GO:0009653">
    <property type="term" value="P:anatomical structure morphogenesis"/>
    <property type="evidence" value="ECO:0007669"/>
    <property type="project" value="UniProtKB-ARBA"/>
</dbReference>
<organism evidence="14 15">
    <name type="scientific">Meganyctiphanes norvegica</name>
    <name type="common">Northern krill</name>
    <name type="synonym">Thysanopoda norvegica</name>
    <dbReference type="NCBI Taxonomy" id="48144"/>
    <lineage>
        <taxon>Eukaryota</taxon>
        <taxon>Metazoa</taxon>
        <taxon>Ecdysozoa</taxon>
        <taxon>Arthropoda</taxon>
        <taxon>Crustacea</taxon>
        <taxon>Multicrustacea</taxon>
        <taxon>Malacostraca</taxon>
        <taxon>Eumalacostraca</taxon>
        <taxon>Eucarida</taxon>
        <taxon>Euphausiacea</taxon>
        <taxon>Euphausiidae</taxon>
        <taxon>Meganyctiphanes</taxon>
    </lineage>
</organism>
<comment type="subcellular location">
    <subcellularLocation>
        <location evidence="1">Membrane</location>
        <topology evidence="1">Single-pass membrane protein</topology>
    </subcellularLocation>
</comment>
<dbReference type="Pfam" id="PF00041">
    <property type="entry name" value="fn3"/>
    <property type="match status" value="2"/>
</dbReference>
<dbReference type="CDD" id="cd00063">
    <property type="entry name" value="FN3"/>
    <property type="match status" value="2"/>
</dbReference>
<dbReference type="InterPro" id="IPR007110">
    <property type="entry name" value="Ig-like_dom"/>
</dbReference>
<evidence type="ECO:0000259" key="13">
    <source>
        <dbReference type="PROSITE" id="PS50853"/>
    </source>
</evidence>
<dbReference type="Proteomes" id="UP001497623">
    <property type="component" value="Unassembled WGS sequence"/>
</dbReference>
<feature type="signal peptide" evidence="11">
    <location>
        <begin position="1"/>
        <end position="34"/>
    </location>
</feature>
<dbReference type="GO" id="GO:0030154">
    <property type="term" value="P:cell differentiation"/>
    <property type="evidence" value="ECO:0007669"/>
    <property type="project" value="UniProtKB-ARBA"/>
</dbReference>
<evidence type="ECO:0000256" key="8">
    <source>
        <dbReference type="ARBA" id="ARBA00023319"/>
    </source>
</evidence>
<keyword evidence="5 10" id="KW-1133">Transmembrane helix</keyword>
<dbReference type="AlphaFoldDB" id="A0AAV2QE30"/>
<evidence type="ECO:0000256" key="4">
    <source>
        <dbReference type="ARBA" id="ARBA00022737"/>
    </source>
</evidence>
<dbReference type="SMART" id="SM00409">
    <property type="entry name" value="IG"/>
    <property type="match status" value="5"/>
</dbReference>
<feature type="domain" description="Fibronectin type-III" evidence="13">
    <location>
        <begin position="533"/>
        <end position="635"/>
    </location>
</feature>
<dbReference type="Gene3D" id="2.60.40.10">
    <property type="entry name" value="Immunoglobulins"/>
    <property type="match status" value="8"/>
</dbReference>
<feature type="domain" description="Ig-like" evidence="12">
    <location>
        <begin position="323"/>
        <end position="410"/>
    </location>
</feature>
<dbReference type="FunFam" id="2.60.40.10:FF:000032">
    <property type="entry name" value="palladin isoform X1"/>
    <property type="match status" value="2"/>
</dbReference>
<dbReference type="SMART" id="SM00060">
    <property type="entry name" value="FN3"/>
    <property type="match status" value="3"/>
</dbReference>
<feature type="domain" description="Ig-like" evidence="12">
    <location>
        <begin position="137"/>
        <end position="226"/>
    </location>
</feature>
<dbReference type="Pfam" id="PF07679">
    <property type="entry name" value="I-set"/>
    <property type="match status" value="4"/>
</dbReference>
<dbReference type="GO" id="GO:0016020">
    <property type="term" value="C:membrane"/>
    <property type="evidence" value="ECO:0007669"/>
    <property type="project" value="UniProtKB-SubCell"/>
</dbReference>
<keyword evidence="2 10" id="KW-0812">Transmembrane</keyword>
<dbReference type="InterPro" id="IPR003599">
    <property type="entry name" value="Ig_sub"/>
</dbReference>
<dbReference type="InterPro" id="IPR013106">
    <property type="entry name" value="Ig_V-set"/>
</dbReference>
<dbReference type="SMART" id="SM00408">
    <property type="entry name" value="IGc2"/>
    <property type="match status" value="5"/>
</dbReference>
<dbReference type="PANTHER" id="PTHR44170">
    <property type="entry name" value="PROTEIN SIDEKICK"/>
    <property type="match status" value="1"/>
</dbReference>
<keyword evidence="3 11" id="KW-0732">Signal</keyword>
<dbReference type="Pfam" id="PF13927">
    <property type="entry name" value="Ig_3"/>
    <property type="match status" value="1"/>
</dbReference>
<gene>
    <name evidence="14" type="ORF">MNOR_LOCUS10570</name>
</gene>
<dbReference type="SUPFAM" id="SSF49265">
    <property type="entry name" value="Fibronectin type III"/>
    <property type="match status" value="2"/>
</dbReference>
<dbReference type="SMART" id="SM00406">
    <property type="entry name" value="IGv"/>
    <property type="match status" value="4"/>
</dbReference>
<feature type="domain" description="Fibronectin type-III" evidence="13">
    <location>
        <begin position="761"/>
        <end position="850"/>
    </location>
</feature>
<dbReference type="InterPro" id="IPR036116">
    <property type="entry name" value="FN3_sf"/>
</dbReference>
<feature type="non-terminal residue" evidence="14">
    <location>
        <position position="1136"/>
    </location>
</feature>
<evidence type="ECO:0000256" key="5">
    <source>
        <dbReference type="ARBA" id="ARBA00022989"/>
    </source>
</evidence>
<comment type="caution">
    <text evidence="14">The sequence shown here is derived from an EMBL/GenBank/DDBJ whole genome shotgun (WGS) entry which is preliminary data.</text>
</comment>
<proteinExistence type="predicted"/>
<feature type="chain" id="PRO_5043640514" evidence="11">
    <location>
        <begin position="35"/>
        <end position="1136"/>
    </location>
</feature>
<dbReference type="InterPro" id="IPR003598">
    <property type="entry name" value="Ig_sub2"/>
</dbReference>
<evidence type="ECO:0000256" key="7">
    <source>
        <dbReference type="ARBA" id="ARBA00023157"/>
    </source>
</evidence>